<dbReference type="PANTHER" id="PTHR12192:SF2">
    <property type="entry name" value="GLUTATHIONE-SPECIFIC GAMMA-GLUTAMYLCYCLOTRANSFERASE 2"/>
    <property type="match status" value="1"/>
</dbReference>
<dbReference type="InterPro" id="IPR006840">
    <property type="entry name" value="ChaC"/>
</dbReference>
<sequence length="243" mass="27613">MPVVDLQTPADQEEFWLFGYGSLIWKPPPHFDRRVPGWVTGYVRRFWQDHRGTPEAPGRVVTLIERPHWEKLADHHATAPEKVWGTAYRILAEKVVEVKEYLDIREINGYTIHYTPFYPADGSPPLRALVYIGTPQNDQFTGPQPVQTLAEHIYRSQGPSGLNQEYLLSLEHSLDELGPESGDGHVTDLANRVRVLIQHGRKKRVADSDADLQSLPTAETAVAHHEFKEANSISEQEETEKAH</sequence>
<dbReference type="CDD" id="cd06661">
    <property type="entry name" value="GGCT_like"/>
    <property type="match status" value="1"/>
</dbReference>
<keyword evidence="2" id="KW-0456">Lyase</keyword>
<dbReference type="AlphaFoldDB" id="A0AA38RFG3"/>
<comment type="caution">
    <text evidence="4">The sequence shown here is derived from an EMBL/GenBank/DDBJ whole genome shotgun (WGS) entry which is preliminary data.</text>
</comment>
<reference evidence="4" key="1">
    <citation type="submission" date="2022-07" db="EMBL/GenBank/DDBJ databases">
        <title>Fungi with potential for degradation of polypropylene.</title>
        <authorList>
            <person name="Gostincar C."/>
        </authorList>
    </citation>
    <scope>NUCLEOTIDE SEQUENCE</scope>
    <source>
        <strain evidence="4">EXF-13308</strain>
    </source>
</reference>
<keyword evidence="5" id="KW-1185">Reference proteome</keyword>
<feature type="region of interest" description="Disordered" evidence="3">
    <location>
        <begin position="218"/>
        <end position="243"/>
    </location>
</feature>
<dbReference type="EC" id="4.3.2.7" evidence="1"/>
<dbReference type="GO" id="GO:0061928">
    <property type="term" value="F:glutathione specific gamma-glutamylcyclotransferase activity"/>
    <property type="evidence" value="ECO:0007669"/>
    <property type="project" value="UniProtKB-EC"/>
</dbReference>
<proteinExistence type="predicted"/>
<dbReference type="GO" id="GO:0005737">
    <property type="term" value="C:cytoplasm"/>
    <property type="evidence" value="ECO:0007669"/>
    <property type="project" value="TreeGrafter"/>
</dbReference>
<dbReference type="InterPro" id="IPR013024">
    <property type="entry name" value="GGCT-like"/>
</dbReference>
<evidence type="ECO:0000256" key="3">
    <source>
        <dbReference type="SAM" id="MobiDB-lite"/>
    </source>
</evidence>
<protein>
    <recommendedName>
        <fullName evidence="1">glutathione-specific gamma-glutamylcyclotransferase</fullName>
        <ecNumber evidence="1">4.3.2.7</ecNumber>
    </recommendedName>
</protein>
<dbReference type="PANTHER" id="PTHR12192">
    <property type="entry name" value="CATION TRANSPORT PROTEIN CHAC-RELATED"/>
    <property type="match status" value="1"/>
</dbReference>
<dbReference type="InterPro" id="IPR036568">
    <property type="entry name" value="GGCT-like_sf"/>
</dbReference>
<name>A0AA38RFG3_9PEZI</name>
<dbReference type="EMBL" id="JANBVO010000083">
    <property type="protein sequence ID" value="KAJ9130633.1"/>
    <property type="molecule type" value="Genomic_DNA"/>
</dbReference>
<evidence type="ECO:0000313" key="4">
    <source>
        <dbReference type="EMBL" id="KAJ9130633.1"/>
    </source>
</evidence>
<accession>A0AA38RFG3</accession>
<dbReference type="GO" id="GO:0006751">
    <property type="term" value="P:glutathione catabolic process"/>
    <property type="evidence" value="ECO:0007669"/>
    <property type="project" value="InterPro"/>
</dbReference>
<dbReference type="Pfam" id="PF04752">
    <property type="entry name" value="ChaC"/>
    <property type="match status" value="1"/>
</dbReference>
<dbReference type="Proteomes" id="UP001174694">
    <property type="component" value="Unassembled WGS sequence"/>
</dbReference>
<evidence type="ECO:0000313" key="5">
    <source>
        <dbReference type="Proteomes" id="UP001174694"/>
    </source>
</evidence>
<dbReference type="FunFam" id="3.10.490.10:FF:000021">
    <property type="entry name" value="Gamma-glutamylcyclotransferase"/>
    <property type="match status" value="1"/>
</dbReference>
<dbReference type="Gene3D" id="3.10.490.10">
    <property type="entry name" value="Gamma-glutamyl cyclotransferase-like"/>
    <property type="match status" value="1"/>
</dbReference>
<evidence type="ECO:0000256" key="1">
    <source>
        <dbReference type="ARBA" id="ARBA00012344"/>
    </source>
</evidence>
<organism evidence="4 5">
    <name type="scientific">Pleurostoma richardsiae</name>
    <dbReference type="NCBI Taxonomy" id="41990"/>
    <lineage>
        <taxon>Eukaryota</taxon>
        <taxon>Fungi</taxon>
        <taxon>Dikarya</taxon>
        <taxon>Ascomycota</taxon>
        <taxon>Pezizomycotina</taxon>
        <taxon>Sordariomycetes</taxon>
        <taxon>Sordariomycetidae</taxon>
        <taxon>Calosphaeriales</taxon>
        <taxon>Pleurostomataceae</taxon>
        <taxon>Pleurostoma</taxon>
    </lineage>
</organism>
<gene>
    <name evidence="4" type="ORF">NKR23_g12114</name>
</gene>
<evidence type="ECO:0000256" key="2">
    <source>
        <dbReference type="ARBA" id="ARBA00023239"/>
    </source>
</evidence>
<dbReference type="SUPFAM" id="SSF110857">
    <property type="entry name" value="Gamma-glutamyl cyclotransferase-like"/>
    <property type="match status" value="1"/>
</dbReference>